<dbReference type="Proteomes" id="UP000267821">
    <property type="component" value="Unassembled WGS sequence"/>
</dbReference>
<feature type="region of interest" description="Disordered" evidence="1">
    <location>
        <begin position="151"/>
        <end position="290"/>
    </location>
</feature>
<dbReference type="STRING" id="1051890.A0A3N4LXG5"/>
<feature type="compositionally biased region" description="Polar residues" evidence="1">
    <location>
        <begin position="236"/>
        <end position="245"/>
    </location>
</feature>
<dbReference type="OrthoDB" id="5320532at2759"/>
<sequence length="290" mass="32294">MISSVPLIAPRDAHSLWYTPSRSFALTTSSTVSSSFCNLGASQNPNLSDPSQGRQNQNQPRRNHISPLAQLALDEQSVEQRKLHIQRFGATWIRPPGFNKTLQGELDERAERAEAERLALLEEQAVGDEDIPEVEGDEDVHAGVRVVGNIIQGVDDEDGEDLDAHIPEGESFEGDEGEGTEDEEVDLDEEVPEAEADYDLSDEEDSEDSDDTEEPNAAMPNQYMRPPPMPMSTSSVGIRTDSSPRQAMFSHDDRFGQEDSFGRADLREYSRRYQSEVMSEDDEMEVDSDS</sequence>
<feature type="compositionally biased region" description="Polar residues" evidence="1">
    <location>
        <begin position="41"/>
        <end position="53"/>
    </location>
</feature>
<keyword evidence="3" id="KW-1185">Reference proteome</keyword>
<name>A0A3N4LXG5_9PEZI</name>
<feature type="compositionally biased region" description="Basic and acidic residues" evidence="1">
    <location>
        <begin position="250"/>
        <end position="274"/>
    </location>
</feature>
<dbReference type="InterPro" id="IPR008402">
    <property type="entry name" value="APC_su15/mnd2"/>
</dbReference>
<organism evidence="2 3">
    <name type="scientific">Terfezia boudieri ATCC MYA-4762</name>
    <dbReference type="NCBI Taxonomy" id="1051890"/>
    <lineage>
        <taxon>Eukaryota</taxon>
        <taxon>Fungi</taxon>
        <taxon>Dikarya</taxon>
        <taxon>Ascomycota</taxon>
        <taxon>Pezizomycotina</taxon>
        <taxon>Pezizomycetes</taxon>
        <taxon>Pezizales</taxon>
        <taxon>Pezizaceae</taxon>
        <taxon>Terfezia</taxon>
    </lineage>
</organism>
<protein>
    <submittedName>
        <fullName evidence="2">Uncharacterized protein</fullName>
    </submittedName>
</protein>
<evidence type="ECO:0000256" key="1">
    <source>
        <dbReference type="SAM" id="MobiDB-lite"/>
    </source>
</evidence>
<feature type="region of interest" description="Disordered" evidence="1">
    <location>
        <begin position="41"/>
        <end position="61"/>
    </location>
</feature>
<evidence type="ECO:0000313" key="3">
    <source>
        <dbReference type="Proteomes" id="UP000267821"/>
    </source>
</evidence>
<proteinExistence type="predicted"/>
<feature type="compositionally biased region" description="Acidic residues" evidence="1">
    <location>
        <begin position="170"/>
        <end position="214"/>
    </location>
</feature>
<dbReference type="InParanoid" id="A0A3N4LXG5"/>
<evidence type="ECO:0000313" key="2">
    <source>
        <dbReference type="EMBL" id="RPB26269.1"/>
    </source>
</evidence>
<gene>
    <name evidence="2" type="ORF">L211DRAFT_835632</name>
</gene>
<dbReference type="AlphaFoldDB" id="A0A3N4LXG5"/>
<accession>A0A3N4LXG5</accession>
<dbReference type="GO" id="GO:0031145">
    <property type="term" value="P:anaphase-promoting complex-dependent catabolic process"/>
    <property type="evidence" value="ECO:0007669"/>
    <property type="project" value="InterPro"/>
</dbReference>
<dbReference type="Pfam" id="PF05841">
    <property type="entry name" value="Apc15p"/>
    <property type="match status" value="1"/>
</dbReference>
<feature type="compositionally biased region" description="Acidic residues" evidence="1">
    <location>
        <begin position="278"/>
        <end position="290"/>
    </location>
</feature>
<dbReference type="EMBL" id="ML121535">
    <property type="protein sequence ID" value="RPB26269.1"/>
    <property type="molecule type" value="Genomic_DNA"/>
</dbReference>
<dbReference type="GO" id="GO:0005680">
    <property type="term" value="C:anaphase-promoting complex"/>
    <property type="evidence" value="ECO:0007669"/>
    <property type="project" value="InterPro"/>
</dbReference>
<reference evidence="2 3" key="1">
    <citation type="journal article" date="2018" name="Nat. Ecol. Evol.">
        <title>Pezizomycetes genomes reveal the molecular basis of ectomycorrhizal truffle lifestyle.</title>
        <authorList>
            <person name="Murat C."/>
            <person name="Payen T."/>
            <person name="Noel B."/>
            <person name="Kuo A."/>
            <person name="Morin E."/>
            <person name="Chen J."/>
            <person name="Kohler A."/>
            <person name="Krizsan K."/>
            <person name="Balestrini R."/>
            <person name="Da Silva C."/>
            <person name="Montanini B."/>
            <person name="Hainaut M."/>
            <person name="Levati E."/>
            <person name="Barry K.W."/>
            <person name="Belfiori B."/>
            <person name="Cichocki N."/>
            <person name="Clum A."/>
            <person name="Dockter R.B."/>
            <person name="Fauchery L."/>
            <person name="Guy J."/>
            <person name="Iotti M."/>
            <person name="Le Tacon F."/>
            <person name="Lindquist E.A."/>
            <person name="Lipzen A."/>
            <person name="Malagnac F."/>
            <person name="Mello A."/>
            <person name="Molinier V."/>
            <person name="Miyauchi S."/>
            <person name="Poulain J."/>
            <person name="Riccioni C."/>
            <person name="Rubini A."/>
            <person name="Sitrit Y."/>
            <person name="Splivallo R."/>
            <person name="Traeger S."/>
            <person name="Wang M."/>
            <person name="Zifcakova L."/>
            <person name="Wipf D."/>
            <person name="Zambonelli A."/>
            <person name="Paolocci F."/>
            <person name="Nowrousian M."/>
            <person name="Ottonello S."/>
            <person name="Baldrian P."/>
            <person name="Spatafora J.W."/>
            <person name="Henrissat B."/>
            <person name="Nagy L.G."/>
            <person name="Aury J.M."/>
            <person name="Wincker P."/>
            <person name="Grigoriev I.V."/>
            <person name="Bonfante P."/>
            <person name="Martin F.M."/>
        </authorList>
    </citation>
    <scope>NUCLEOTIDE SEQUENCE [LARGE SCALE GENOMIC DNA]</scope>
    <source>
        <strain evidence="2 3">ATCC MYA-4762</strain>
    </source>
</reference>